<dbReference type="Proteomes" id="UP000325291">
    <property type="component" value="Unassembled WGS sequence"/>
</dbReference>
<evidence type="ECO:0000313" key="2">
    <source>
        <dbReference type="EMBL" id="KAA0910125.1"/>
    </source>
</evidence>
<organism evidence="2 3">
    <name type="scientific">Aquicoccus porphyridii</name>
    <dbReference type="NCBI Taxonomy" id="1852029"/>
    <lineage>
        <taxon>Bacteria</taxon>
        <taxon>Pseudomonadati</taxon>
        <taxon>Pseudomonadota</taxon>
        <taxon>Alphaproteobacteria</taxon>
        <taxon>Rhodobacterales</taxon>
        <taxon>Paracoccaceae</taxon>
        <taxon>Aquicoccus</taxon>
    </lineage>
</organism>
<evidence type="ECO:0000313" key="3">
    <source>
        <dbReference type="Proteomes" id="UP000325291"/>
    </source>
</evidence>
<proteinExistence type="predicted"/>
<dbReference type="GO" id="GO:0004519">
    <property type="term" value="F:endonuclease activity"/>
    <property type="evidence" value="ECO:0007669"/>
    <property type="project" value="UniProtKB-KW"/>
</dbReference>
<dbReference type="InterPro" id="IPR011335">
    <property type="entry name" value="Restrct_endonuc-II-like"/>
</dbReference>
<name>A0A5A9YZ35_9RHOB</name>
<keyword evidence="2" id="KW-0378">Hydrolase</keyword>
<dbReference type="GO" id="GO:0009307">
    <property type="term" value="P:DNA restriction-modification system"/>
    <property type="evidence" value="ECO:0007669"/>
    <property type="project" value="InterPro"/>
</dbReference>
<protein>
    <submittedName>
        <fullName evidence="2">Restriction endonuclease</fullName>
    </submittedName>
</protein>
<feature type="domain" description="Restriction endonuclease type IV Mrr" evidence="1">
    <location>
        <begin position="26"/>
        <end position="117"/>
    </location>
</feature>
<sequence>MPLRETKYRILIPLNKANERYRNDKGRLFERIVGQFLKNQSFTVTERVRDVGSEIDLLCSNDLSGDIAIVECKTQSEALQSSVVNKLHTDVSLHDAHVGWIFSISNLGKEAEGRLKKLNEKEGEETFRHFSPSALVGYLLKINALVEPFVAPQGVPNAKYLCIFEDRYLWVYPVHESSSGQPIALQAWNAETGETINPNDAPDLSSTDFPFPELKWWDHEANERSAAK</sequence>
<keyword evidence="3" id="KW-1185">Reference proteome</keyword>
<accession>A0A5A9YZ35</accession>
<dbReference type="AlphaFoldDB" id="A0A5A9YZ35"/>
<dbReference type="GO" id="GO:0003677">
    <property type="term" value="F:DNA binding"/>
    <property type="evidence" value="ECO:0007669"/>
    <property type="project" value="InterPro"/>
</dbReference>
<dbReference type="Pfam" id="PF04471">
    <property type="entry name" value="Mrr_cat"/>
    <property type="match status" value="1"/>
</dbReference>
<dbReference type="SUPFAM" id="SSF52980">
    <property type="entry name" value="Restriction endonuclease-like"/>
    <property type="match status" value="1"/>
</dbReference>
<gene>
    <name evidence="2" type="ORF">FLO80_18610</name>
</gene>
<dbReference type="EMBL" id="VINQ01000019">
    <property type="protein sequence ID" value="KAA0910125.1"/>
    <property type="molecule type" value="Genomic_DNA"/>
</dbReference>
<evidence type="ECO:0000259" key="1">
    <source>
        <dbReference type="Pfam" id="PF04471"/>
    </source>
</evidence>
<comment type="caution">
    <text evidence="2">The sequence shown here is derived from an EMBL/GenBank/DDBJ whole genome shotgun (WGS) entry which is preliminary data.</text>
</comment>
<keyword evidence="2" id="KW-0540">Nuclease</keyword>
<keyword evidence="2" id="KW-0255">Endonuclease</keyword>
<reference evidence="2 3" key="1">
    <citation type="submission" date="2019-07" db="EMBL/GenBank/DDBJ databases">
        <title>Aquicoccus porphyridii gen. nov., sp. nov., isolated from a small marine red alga, Porphyridium marinum.</title>
        <authorList>
            <person name="Liu L."/>
        </authorList>
    </citation>
    <scope>NUCLEOTIDE SEQUENCE [LARGE SCALE GENOMIC DNA]</scope>
    <source>
        <strain evidence="2 3">L1 8-17</strain>
    </source>
</reference>
<dbReference type="InterPro" id="IPR007560">
    <property type="entry name" value="Restrct_endonuc_IV_Mrr"/>
</dbReference>